<dbReference type="InterPro" id="IPR016040">
    <property type="entry name" value="NAD(P)-bd_dom"/>
</dbReference>
<keyword evidence="1" id="KW-0521">NADP</keyword>
<proteinExistence type="predicted"/>
<dbReference type="AlphaFoldDB" id="A0A952KD31"/>
<dbReference type="EMBL" id="JAEKLZ010000177">
    <property type="protein sequence ID" value="MBW8725588.1"/>
    <property type="molecule type" value="Genomic_DNA"/>
</dbReference>
<evidence type="ECO:0000313" key="3">
    <source>
        <dbReference type="EMBL" id="MBW8725588.1"/>
    </source>
</evidence>
<reference evidence="3" key="1">
    <citation type="submission" date="2020-06" db="EMBL/GenBank/DDBJ databases">
        <title>Stable isotope informed genome-resolved metagenomics uncovers potential trophic interactions in rhizosphere soil.</title>
        <authorList>
            <person name="Starr E.P."/>
            <person name="Shi S."/>
            <person name="Blazewicz S.J."/>
            <person name="Koch B.J."/>
            <person name="Probst A.J."/>
            <person name="Hungate B.A."/>
            <person name="Pett-Ridge J."/>
            <person name="Firestone M.K."/>
            <person name="Banfield J.F."/>
        </authorList>
    </citation>
    <scope>NUCLEOTIDE SEQUENCE</scope>
    <source>
        <strain evidence="3">YM_69_17</strain>
    </source>
</reference>
<dbReference type="InterPro" id="IPR051164">
    <property type="entry name" value="NmrA-like_oxidored"/>
</dbReference>
<dbReference type="SUPFAM" id="SSF51735">
    <property type="entry name" value="NAD(P)-binding Rossmann-fold domains"/>
    <property type="match status" value="1"/>
</dbReference>
<dbReference type="Proteomes" id="UP000700706">
    <property type="component" value="Unassembled WGS sequence"/>
</dbReference>
<evidence type="ECO:0000313" key="4">
    <source>
        <dbReference type="Proteomes" id="UP000700706"/>
    </source>
</evidence>
<protein>
    <submittedName>
        <fullName evidence="3">SDR family oxidoreductase</fullName>
    </submittedName>
</protein>
<dbReference type="Gene3D" id="3.40.50.720">
    <property type="entry name" value="NAD(P)-binding Rossmann-like Domain"/>
    <property type="match status" value="1"/>
</dbReference>
<dbReference type="InterPro" id="IPR036291">
    <property type="entry name" value="NAD(P)-bd_dom_sf"/>
</dbReference>
<accession>A0A952KD31</accession>
<evidence type="ECO:0000256" key="1">
    <source>
        <dbReference type="ARBA" id="ARBA00022857"/>
    </source>
</evidence>
<dbReference type="PANTHER" id="PTHR42748">
    <property type="entry name" value="NITROGEN METABOLITE REPRESSION PROTEIN NMRA FAMILY MEMBER"/>
    <property type="match status" value="1"/>
</dbReference>
<dbReference type="Pfam" id="PF13460">
    <property type="entry name" value="NAD_binding_10"/>
    <property type="match status" value="1"/>
</dbReference>
<organism evidence="3 4">
    <name type="scientific">Inquilinus limosus</name>
    <dbReference type="NCBI Taxonomy" id="171674"/>
    <lineage>
        <taxon>Bacteria</taxon>
        <taxon>Pseudomonadati</taxon>
        <taxon>Pseudomonadota</taxon>
        <taxon>Alphaproteobacteria</taxon>
        <taxon>Rhodospirillales</taxon>
        <taxon>Rhodospirillaceae</taxon>
        <taxon>Inquilinus</taxon>
    </lineage>
</organism>
<gene>
    <name evidence="3" type="ORF">JF625_10585</name>
</gene>
<evidence type="ECO:0000259" key="2">
    <source>
        <dbReference type="Pfam" id="PF13460"/>
    </source>
</evidence>
<dbReference type="PANTHER" id="PTHR42748:SF3">
    <property type="entry name" value="BLL4366 PROTEIN"/>
    <property type="match status" value="1"/>
</dbReference>
<comment type="caution">
    <text evidence="3">The sequence shown here is derived from an EMBL/GenBank/DDBJ whole genome shotgun (WGS) entry which is preliminary data.</text>
</comment>
<name>A0A952KD31_9PROT</name>
<sequence>MKIVVIGGTGLIGSKVVAMLSQKGHHALAAAPSTGVDTVTGQGLAEALTGADVVVDLANSPSFEEGAAMEFFRTAGRNITAAEIKAGVRHHVALSVVGTERLQDSGYFRAKLAQERLIKASPIPYTLLRACQFFEFIRTIADISMVDGAVRLPHTLFQPMAAQDVAAAVAEAALAAPANGMREVGGPVPVHLDDMIAKVLAYDKDPRQVITDPQASYYGIKVDDRSLMPGPDARLGSTTIDWWLANVPPPPKKK</sequence>
<feature type="domain" description="NAD(P)-binding" evidence="2">
    <location>
        <begin position="7"/>
        <end position="172"/>
    </location>
</feature>